<protein>
    <submittedName>
        <fullName evidence="1">Uncharacterized protein</fullName>
    </submittedName>
</protein>
<comment type="caution">
    <text evidence="1">The sequence shown here is derived from an EMBL/GenBank/DDBJ whole genome shotgun (WGS) entry which is preliminary data.</text>
</comment>
<accession>A0ACC2NSH6</accession>
<proteinExistence type="predicted"/>
<dbReference type="EMBL" id="CM056743">
    <property type="protein sequence ID" value="KAJ8673773.1"/>
    <property type="molecule type" value="Genomic_DNA"/>
</dbReference>
<sequence length="265" mass="29778">MVEENLSTIATQSFMGQKPDTDVRDKLRTESDSSMNENNNNAIPPHIEIELSEDVRNKGQQINFTPSDVADEMEENDASGEFTGYVDFVDEVKKIPEHGKLFRLVLNNNGNRRLMITSWNTNIPAIMDVAKIGNVLEIQGLMVKDKKDRRNNLGSGTLYFETQSITTYKILGKLKKLPADCGFCKIDFDSLNNAQGIICIEGIVKTAPRLQTSEMIGDRIVGGINNGNKVLEIILPSDQRFDHIMKGERVKVIGAITKKHMVYMW</sequence>
<keyword evidence="2" id="KW-1185">Reference proteome</keyword>
<gene>
    <name evidence="1" type="ORF">QAD02_005035</name>
</gene>
<evidence type="ECO:0000313" key="2">
    <source>
        <dbReference type="Proteomes" id="UP001239111"/>
    </source>
</evidence>
<evidence type="ECO:0000313" key="1">
    <source>
        <dbReference type="EMBL" id="KAJ8673773.1"/>
    </source>
</evidence>
<reference evidence="1" key="1">
    <citation type="submission" date="2023-04" db="EMBL/GenBank/DDBJ databases">
        <title>A chromosome-level genome assembly of the parasitoid wasp Eretmocerus hayati.</title>
        <authorList>
            <person name="Zhong Y."/>
            <person name="Liu S."/>
            <person name="Liu Y."/>
        </authorList>
    </citation>
    <scope>NUCLEOTIDE SEQUENCE</scope>
    <source>
        <strain evidence="1">ZJU_SS_LIU_2023</strain>
    </source>
</reference>
<organism evidence="1 2">
    <name type="scientific">Eretmocerus hayati</name>
    <dbReference type="NCBI Taxonomy" id="131215"/>
    <lineage>
        <taxon>Eukaryota</taxon>
        <taxon>Metazoa</taxon>
        <taxon>Ecdysozoa</taxon>
        <taxon>Arthropoda</taxon>
        <taxon>Hexapoda</taxon>
        <taxon>Insecta</taxon>
        <taxon>Pterygota</taxon>
        <taxon>Neoptera</taxon>
        <taxon>Endopterygota</taxon>
        <taxon>Hymenoptera</taxon>
        <taxon>Apocrita</taxon>
        <taxon>Proctotrupomorpha</taxon>
        <taxon>Chalcidoidea</taxon>
        <taxon>Aphelinidae</taxon>
        <taxon>Aphelininae</taxon>
        <taxon>Eretmocerus</taxon>
    </lineage>
</organism>
<dbReference type="Proteomes" id="UP001239111">
    <property type="component" value="Chromosome 3"/>
</dbReference>
<name>A0ACC2NSH6_9HYME</name>